<accession>A0A4Y9XVK7</accession>
<evidence type="ECO:0000313" key="2">
    <source>
        <dbReference type="EMBL" id="TFY54294.1"/>
    </source>
</evidence>
<proteinExistence type="predicted"/>
<reference evidence="2 3" key="1">
    <citation type="submission" date="2019-02" db="EMBL/GenBank/DDBJ databases">
        <title>Genome sequencing of the rare red list fungi Dentipellis fragilis.</title>
        <authorList>
            <person name="Buettner E."/>
            <person name="Kellner H."/>
        </authorList>
    </citation>
    <scope>NUCLEOTIDE SEQUENCE [LARGE SCALE GENOMIC DNA]</scope>
    <source>
        <strain evidence="2 3">DSM 105465</strain>
    </source>
</reference>
<dbReference type="Proteomes" id="UP000298327">
    <property type="component" value="Unassembled WGS sequence"/>
</dbReference>
<feature type="region of interest" description="Disordered" evidence="1">
    <location>
        <begin position="1"/>
        <end position="37"/>
    </location>
</feature>
<comment type="caution">
    <text evidence="2">The sequence shown here is derived from an EMBL/GenBank/DDBJ whole genome shotgun (WGS) entry which is preliminary data.</text>
</comment>
<keyword evidence="3" id="KW-1185">Reference proteome</keyword>
<feature type="compositionally biased region" description="Polar residues" evidence="1">
    <location>
        <begin position="13"/>
        <end position="31"/>
    </location>
</feature>
<evidence type="ECO:0000256" key="1">
    <source>
        <dbReference type="SAM" id="MobiDB-lite"/>
    </source>
</evidence>
<dbReference type="EMBL" id="SEOQ01001043">
    <property type="protein sequence ID" value="TFY54294.1"/>
    <property type="molecule type" value="Genomic_DNA"/>
</dbReference>
<name>A0A4Y9XVK7_9AGAM</name>
<protein>
    <submittedName>
        <fullName evidence="2">Uncharacterized protein</fullName>
    </submittedName>
</protein>
<sequence>MERREKDNPLAIRNTTPSSRLVDPTTMSLTNPLDVPKCRVEGEGPIGMDNFTALGTDGDAPEFEVVDLFDKVVTLLL</sequence>
<organism evidence="2 3">
    <name type="scientific">Dentipellis fragilis</name>
    <dbReference type="NCBI Taxonomy" id="205917"/>
    <lineage>
        <taxon>Eukaryota</taxon>
        <taxon>Fungi</taxon>
        <taxon>Dikarya</taxon>
        <taxon>Basidiomycota</taxon>
        <taxon>Agaricomycotina</taxon>
        <taxon>Agaricomycetes</taxon>
        <taxon>Russulales</taxon>
        <taxon>Hericiaceae</taxon>
        <taxon>Dentipellis</taxon>
    </lineage>
</organism>
<gene>
    <name evidence="2" type="ORF">EVG20_g9763</name>
</gene>
<evidence type="ECO:0000313" key="3">
    <source>
        <dbReference type="Proteomes" id="UP000298327"/>
    </source>
</evidence>
<dbReference type="AlphaFoldDB" id="A0A4Y9XVK7"/>